<dbReference type="SMART" id="SM00220">
    <property type="entry name" value="S_TKc"/>
    <property type="match status" value="1"/>
</dbReference>
<dbReference type="PANTHER" id="PTHR44167">
    <property type="entry name" value="OVARIAN-SPECIFIC SERINE/THREONINE-PROTEIN KINASE LOK-RELATED"/>
    <property type="match status" value="1"/>
</dbReference>
<dbReference type="InterPro" id="IPR000719">
    <property type="entry name" value="Prot_kinase_dom"/>
</dbReference>
<keyword evidence="2" id="KW-0067">ATP-binding</keyword>
<dbReference type="STRING" id="1293036.GCA_001315825_02863"/>
<evidence type="ECO:0000259" key="3">
    <source>
        <dbReference type="PROSITE" id="PS50011"/>
    </source>
</evidence>
<feature type="domain" description="Protein kinase" evidence="3">
    <location>
        <begin position="358"/>
        <end position="642"/>
    </location>
</feature>
<dbReference type="AlphaFoldDB" id="A0A2U9IRU7"/>
<dbReference type="PROSITE" id="PS00108">
    <property type="entry name" value="PROTEIN_KINASE_ST"/>
    <property type="match status" value="1"/>
</dbReference>
<name>A0A2U9IRU7_9CREN</name>
<dbReference type="EMBL" id="CP029287">
    <property type="protein sequence ID" value="AWR98718.1"/>
    <property type="molecule type" value="Genomic_DNA"/>
</dbReference>
<keyword evidence="4" id="KW-0723">Serine/threonine-protein kinase</keyword>
<keyword evidence="1" id="KW-0547">Nucleotide-binding</keyword>
<evidence type="ECO:0000256" key="2">
    <source>
        <dbReference type="ARBA" id="ARBA00022840"/>
    </source>
</evidence>
<dbReference type="OrthoDB" id="41005at2157"/>
<dbReference type="Proteomes" id="UP000247586">
    <property type="component" value="Chromosome"/>
</dbReference>
<dbReference type="CDD" id="cd14014">
    <property type="entry name" value="STKc_PknB_like"/>
    <property type="match status" value="1"/>
</dbReference>
<dbReference type="PANTHER" id="PTHR44167:SF24">
    <property type="entry name" value="SERINE_THREONINE-PROTEIN KINASE CHK2"/>
    <property type="match status" value="1"/>
</dbReference>
<dbReference type="Gene3D" id="1.25.40.10">
    <property type="entry name" value="Tetratricopeptide repeat domain"/>
    <property type="match status" value="1"/>
</dbReference>
<dbReference type="PROSITE" id="PS00107">
    <property type="entry name" value="PROTEIN_KINASE_ATP"/>
    <property type="match status" value="1"/>
</dbReference>
<dbReference type="PROSITE" id="PS50011">
    <property type="entry name" value="PROTEIN_KINASE_DOM"/>
    <property type="match status" value="1"/>
</dbReference>
<reference evidence="5" key="2">
    <citation type="submission" date="2020-03" db="EMBL/GenBank/DDBJ databases">
        <title>Complete Genome Sequences of Extremely Thermoacidophilic, Metal-Mobilizing Type-Strain Members of the Archaeal Family Sulfolobaceae: Acidianus brierleyi DSM-1651T, Acidianus sulfidivorans DSM-18786T, Metallosphaera hakonensis DSM-7519T, and Metallosphaera prunae DSM-10039T.</title>
        <authorList>
            <person name="Counts J.A."/>
            <person name="Kelly R.M."/>
        </authorList>
    </citation>
    <scope>NUCLEOTIDE SEQUENCE [LARGE SCALE GENOMIC DNA]</scope>
    <source>
        <strain evidence="5">HO1-1</strain>
    </source>
</reference>
<accession>A0A2U9IRU7</accession>
<keyword evidence="5" id="KW-1185">Reference proteome</keyword>
<evidence type="ECO:0000313" key="4">
    <source>
        <dbReference type="EMBL" id="AWR98718.1"/>
    </source>
</evidence>
<dbReference type="InterPro" id="IPR011990">
    <property type="entry name" value="TPR-like_helical_dom_sf"/>
</dbReference>
<dbReference type="GO" id="GO:0005524">
    <property type="term" value="F:ATP binding"/>
    <property type="evidence" value="ECO:0007669"/>
    <property type="project" value="UniProtKB-KW"/>
</dbReference>
<evidence type="ECO:0000256" key="1">
    <source>
        <dbReference type="ARBA" id="ARBA00022741"/>
    </source>
</evidence>
<organism evidence="4 5">
    <name type="scientific">Metallosphaera hakonensis JCM 8857 = DSM 7519</name>
    <dbReference type="NCBI Taxonomy" id="1293036"/>
    <lineage>
        <taxon>Archaea</taxon>
        <taxon>Thermoproteota</taxon>
        <taxon>Thermoprotei</taxon>
        <taxon>Sulfolobales</taxon>
        <taxon>Sulfolobaceae</taxon>
        <taxon>Metallosphaera</taxon>
    </lineage>
</organism>
<gene>
    <name evidence="4" type="ORF">DFR87_02340</name>
</gene>
<dbReference type="Pfam" id="PF00069">
    <property type="entry name" value="Pkinase"/>
    <property type="match status" value="1"/>
</dbReference>
<keyword evidence="4" id="KW-0808">Transferase</keyword>
<dbReference type="GeneID" id="36834144"/>
<sequence>MSYAFAYNDKVFLLSKGQLKEVDEKIKVKDTVIGYLVNVEGNRIKFTKVPLHDCSKLTKYSGALKENVGSFAIFESSDSACVLFNPPSSLVQGLTYDLVRGRPFLRGDRKSLLDAMDDYDVLTLALERYPDQEVMRQAVISLGKMGKCDEVISLFGKLEEKYPEESLIAAECLEKSGKELEALKIYSFFSEEKYRVLEQKLIERANSLIAEFEKQGNPKHLTEALNVLPTYDVPALKLGFYYLGKNKIDDALNMFEEALRRNRKFQNLLILGYALLKKDPKRALEVLDEAQKIRRTAPLAFLRGKAFEELNSPPHALREYMYACREGIVEACSKALPSDASRGEFDPDDWIGYVLYGYEIRSVLGRGGMGYVLLAEKNGKQFAMKVMKKEYKMDEFLYEVAKMQDISKGSRYMVRILANFIDENWTDYYGSPPAIVMEYMSGGDLRRILAEEEYLSLRHSVKWNEVVSLIFAKVAEAVIHLHKQGYVHADIKPSNILFDKPLSRYGEEAETQLLKGEVTPKLSDLGSSIRTGSPVIHYTPYYAHPKQRFGGRAETWMDVYSFTVSLYVTLTNNFPYPEWLERELEEAITSPEKRSEALKDFYSLEPRMDYVPQEYRDIILSGVRGETTMEQMRRDLLNLAKFDYNLPVDEVAT</sequence>
<dbReference type="InterPro" id="IPR017441">
    <property type="entry name" value="Protein_kinase_ATP_BS"/>
</dbReference>
<keyword evidence="4" id="KW-0418">Kinase</keyword>
<reference evidence="5" key="3">
    <citation type="submission" date="2020-03" db="EMBL/GenBank/DDBJ databases">
        <title>Sequencing and Assembly of Multiple Reported Metal-Biooxidizing Members of the Extremely Thermoacidophilic Archaeal Family Sulfolobaceae.</title>
        <authorList>
            <person name="Counts J.A."/>
            <person name="Kelly R.M."/>
        </authorList>
    </citation>
    <scope>NUCLEOTIDE SEQUENCE [LARGE SCALE GENOMIC DNA]</scope>
    <source>
        <strain evidence="5">HO1-1</strain>
    </source>
</reference>
<proteinExistence type="predicted"/>
<dbReference type="Gene3D" id="1.10.510.10">
    <property type="entry name" value="Transferase(Phosphotransferase) domain 1"/>
    <property type="match status" value="1"/>
</dbReference>
<dbReference type="InterPro" id="IPR011009">
    <property type="entry name" value="Kinase-like_dom_sf"/>
</dbReference>
<dbReference type="SUPFAM" id="SSF56112">
    <property type="entry name" value="Protein kinase-like (PK-like)"/>
    <property type="match status" value="1"/>
</dbReference>
<dbReference type="GO" id="GO:0005737">
    <property type="term" value="C:cytoplasm"/>
    <property type="evidence" value="ECO:0007669"/>
    <property type="project" value="TreeGrafter"/>
</dbReference>
<protein>
    <submittedName>
        <fullName evidence="4">Serine/threonine protein kinase</fullName>
    </submittedName>
</protein>
<dbReference type="InterPro" id="IPR008271">
    <property type="entry name" value="Ser/Thr_kinase_AS"/>
</dbReference>
<dbReference type="GO" id="GO:0004674">
    <property type="term" value="F:protein serine/threonine kinase activity"/>
    <property type="evidence" value="ECO:0007669"/>
    <property type="project" value="UniProtKB-KW"/>
</dbReference>
<dbReference type="RefSeq" id="WP_110368826.1">
    <property type="nucleotide sequence ID" value="NZ_CP029287.2"/>
</dbReference>
<reference evidence="4 5" key="1">
    <citation type="submission" date="2018-05" db="EMBL/GenBank/DDBJ databases">
        <title>Complete Genome Sequences of Extremely Thermoacidophilic, Metal-Mobilizing Type-Strain Members of the Archaeal Family Sulfolobaceae: Acidianus brierleyi DSM-1651T, Acidianus sulfidivorans DSM-18786T, Metallosphaera hakonensis DSM-7519T, and Metallosphaera prunae DSM-10039T.</title>
        <authorList>
            <person name="Counts J.A."/>
            <person name="Kelly R.M."/>
        </authorList>
    </citation>
    <scope>NUCLEOTIDE SEQUENCE [LARGE SCALE GENOMIC DNA]</scope>
    <source>
        <strain evidence="4 5">HO1-1</strain>
    </source>
</reference>
<evidence type="ECO:0000313" key="5">
    <source>
        <dbReference type="Proteomes" id="UP000247586"/>
    </source>
</evidence>
<dbReference type="KEGG" id="mhk:DFR87_02340"/>
<dbReference type="SUPFAM" id="SSF48452">
    <property type="entry name" value="TPR-like"/>
    <property type="match status" value="1"/>
</dbReference>